<comment type="caution">
    <text evidence="1">The sequence shown here is derived from an EMBL/GenBank/DDBJ whole genome shotgun (WGS) entry which is preliminary data.</text>
</comment>
<name>A0A644WPY5_9ZZZZ</name>
<gene>
    <name evidence="1" type="ORF">SDC9_52261</name>
</gene>
<proteinExistence type="predicted"/>
<reference evidence="1" key="1">
    <citation type="submission" date="2019-08" db="EMBL/GenBank/DDBJ databases">
        <authorList>
            <person name="Kucharzyk K."/>
            <person name="Murdoch R.W."/>
            <person name="Higgins S."/>
            <person name="Loffler F."/>
        </authorList>
    </citation>
    <scope>NUCLEOTIDE SEQUENCE</scope>
</reference>
<protein>
    <submittedName>
        <fullName evidence="1">Uncharacterized protein</fullName>
    </submittedName>
</protein>
<dbReference type="AlphaFoldDB" id="A0A644WPY5"/>
<organism evidence="1">
    <name type="scientific">bioreactor metagenome</name>
    <dbReference type="NCBI Taxonomy" id="1076179"/>
    <lineage>
        <taxon>unclassified sequences</taxon>
        <taxon>metagenomes</taxon>
        <taxon>ecological metagenomes</taxon>
    </lineage>
</organism>
<sequence>MKKSTVVLLSVFMSFLLYAQKPVTLIDSEFRIRNQSSDNYYFHLAKGDNIVFDLKMSDSLTLRSVSFEEYQGGILYREIQPSEIKSKSVLIQHDGIYFFELHQQGFLAGKRSGHFKAVRYPDSEKNENFNTTVYWQTLTDTIWYEEPENLYIRTDTVSEMIVMQHVELGKKKTDNRAVIHFSVPDSTLCWAWCVSAGVDGDMTYNGISENMYQSNAIVRNHGLMTYLALGGNASFTEKPDMTSVLVDLTTNKNAADYFLNTDDNDPQSFRKVSFGYERFCNDSVHSKSLLLLNNSRKRVTAFVFITAVRITDVYETVPVMKYRIEERQVPYTE</sequence>
<accession>A0A644WPY5</accession>
<evidence type="ECO:0000313" key="1">
    <source>
        <dbReference type="EMBL" id="MPM05966.1"/>
    </source>
</evidence>
<dbReference type="EMBL" id="VSSQ01001183">
    <property type="protein sequence ID" value="MPM05966.1"/>
    <property type="molecule type" value="Genomic_DNA"/>
</dbReference>